<keyword evidence="10" id="KW-0067">ATP-binding</keyword>
<evidence type="ECO:0000256" key="11">
    <source>
        <dbReference type="ARBA" id="ARBA00022989"/>
    </source>
</evidence>
<feature type="domain" description="HAMP" evidence="18">
    <location>
        <begin position="215"/>
        <end position="267"/>
    </location>
</feature>
<evidence type="ECO:0000256" key="5">
    <source>
        <dbReference type="ARBA" id="ARBA00022553"/>
    </source>
</evidence>
<dbReference type="InterPro" id="IPR036890">
    <property type="entry name" value="HATPase_C_sf"/>
</dbReference>
<sequence>MATRRRRLAAGLARPVRLWHSSLALRLVVGLVAVSGLLLVLGGMLIMRQASNELLESKRRSAVAEAGSTLGRMQSQLSATDLQQATLYERLSQITEQAGSEPELFWVVVEGPVSVYASGGVGLDSVPVALRTLASSASGMWVTPTSIHHIDGHEDAPGLVVASSVVSPTGLRVPVYFVFPQSYEAQTLEVLRRALMSAGAVLLVFFALFAWFTARRVTIPMRAMSRTAERIAGGLLSERVTISGTDELARLGRSMNHMAGQLDKQITELEKLSRLQQRFVSDVSHELRTPLTTMKMASEVLYEVREGFDPASTRTVELLNHEVERFEKLLADLLEISRFDAGAAQLVLEETDVAELVDREVRAQEQLAQRLHSEIHIHSDGPERAEIDSRRVARIVRNLLTNALEYGEGEPIDVTVAGDQHAVAVRVHDHGVGLLPKQTQKVFNRFWRADPSRQRSVGGTGLGLSISLEDARLHHGWLQAWGRPGRGSVFRLTLPRRPDDPLRSSPLPLGPGHRATDDLGEARAS</sequence>
<evidence type="ECO:0000256" key="9">
    <source>
        <dbReference type="ARBA" id="ARBA00022777"/>
    </source>
</evidence>
<feature type="compositionally biased region" description="Low complexity" evidence="15">
    <location>
        <begin position="503"/>
        <end position="512"/>
    </location>
</feature>
<feature type="domain" description="Histidine kinase" evidence="17">
    <location>
        <begin position="282"/>
        <end position="498"/>
    </location>
</feature>
<dbReference type="CDD" id="cd00082">
    <property type="entry name" value="HisKA"/>
    <property type="match status" value="1"/>
</dbReference>
<feature type="transmembrane region" description="Helical" evidence="16">
    <location>
        <begin position="194"/>
        <end position="214"/>
    </location>
</feature>
<evidence type="ECO:0000256" key="16">
    <source>
        <dbReference type="SAM" id="Phobius"/>
    </source>
</evidence>
<dbReference type="SUPFAM" id="SSF55874">
    <property type="entry name" value="ATPase domain of HSP90 chaperone/DNA topoisomerase II/histidine kinase"/>
    <property type="match status" value="1"/>
</dbReference>
<dbReference type="InterPro" id="IPR003661">
    <property type="entry name" value="HisK_dim/P_dom"/>
</dbReference>
<dbReference type="Gene3D" id="1.10.287.130">
    <property type="match status" value="1"/>
</dbReference>
<dbReference type="FunFam" id="3.30.565.10:FF:000013">
    <property type="entry name" value="Two-component sensor histidine kinase"/>
    <property type="match status" value="1"/>
</dbReference>
<dbReference type="STRING" id="64702.SAMN05443377_10678"/>
<keyword evidence="13 16" id="KW-0472">Membrane</keyword>
<dbReference type="InterPro" id="IPR003660">
    <property type="entry name" value="HAMP_dom"/>
</dbReference>
<dbReference type="InterPro" id="IPR003594">
    <property type="entry name" value="HATPase_dom"/>
</dbReference>
<dbReference type="InterPro" id="IPR047669">
    <property type="entry name" value="MtrAB_MtrB"/>
</dbReference>
<dbReference type="InterPro" id="IPR004358">
    <property type="entry name" value="Sig_transdc_His_kin-like_C"/>
</dbReference>
<dbReference type="AlphaFoldDB" id="A0A1H9RA52"/>
<evidence type="ECO:0000256" key="7">
    <source>
        <dbReference type="ARBA" id="ARBA00022692"/>
    </source>
</evidence>
<dbReference type="PROSITE" id="PS50109">
    <property type="entry name" value="HIS_KIN"/>
    <property type="match status" value="1"/>
</dbReference>
<dbReference type="EC" id="2.7.13.3" evidence="3"/>
<feature type="transmembrane region" description="Helical" evidence="16">
    <location>
        <begin position="23"/>
        <end position="47"/>
    </location>
</feature>
<keyword evidence="12" id="KW-0902">Two-component regulatory system</keyword>
<keyword evidence="7 16" id="KW-0812">Transmembrane</keyword>
<evidence type="ECO:0000313" key="20">
    <source>
        <dbReference type="Proteomes" id="UP000198815"/>
    </source>
</evidence>
<dbReference type="SMART" id="SM00387">
    <property type="entry name" value="HATPase_c"/>
    <property type="match status" value="1"/>
</dbReference>
<comment type="catalytic activity">
    <reaction evidence="1">
        <text>ATP + protein L-histidine = ADP + protein N-phospho-L-histidine.</text>
        <dbReference type="EC" id="2.7.13.3"/>
    </reaction>
</comment>
<proteinExistence type="predicted"/>
<evidence type="ECO:0000256" key="8">
    <source>
        <dbReference type="ARBA" id="ARBA00022741"/>
    </source>
</evidence>
<dbReference type="NCBIfam" id="NF040691">
    <property type="entry name" value="MtrAB_MtrB"/>
    <property type="match status" value="1"/>
</dbReference>
<keyword evidence="9 19" id="KW-0418">Kinase</keyword>
<evidence type="ECO:0000313" key="19">
    <source>
        <dbReference type="EMBL" id="SER69560.1"/>
    </source>
</evidence>
<dbReference type="SMART" id="SM00388">
    <property type="entry name" value="HisKA"/>
    <property type="match status" value="1"/>
</dbReference>
<keyword evidence="11 16" id="KW-1133">Transmembrane helix</keyword>
<evidence type="ECO:0000256" key="6">
    <source>
        <dbReference type="ARBA" id="ARBA00022679"/>
    </source>
</evidence>
<dbReference type="Pfam" id="PF02518">
    <property type="entry name" value="HATPase_c"/>
    <property type="match status" value="1"/>
</dbReference>
<dbReference type="OrthoDB" id="9786919at2"/>
<evidence type="ECO:0000256" key="15">
    <source>
        <dbReference type="SAM" id="MobiDB-lite"/>
    </source>
</evidence>
<evidence type="ECO:0000256" key="3">
    <source>
        <dbReference type="ARBA" id="ARBA00012438"/>
    </source>
</evidence>
<dbReference type="GO" id="GO:0005886">
    <property type="term" value="C:plasma membrane"/>
    <property type="evidence" value="ECO:0007669"/>
    <property type="project" value="UniProtKB-SubCell"/>
</dbReference>
<keyword evidence="20" id="KW-1185">Reference proteome</keyword>
<evidence type="ECO:0000259" key="17">
    <source>
        <dbReference type="PROSITE" id="PS50109"/>
    </source>
</evidence>
<dbReference type="GO" id="GO:0005524">
    <property type="term" value="F:ATP binding"/>
    <property type="evidence" value="ECO:0007669"/>
    <property type="project" value="UniProtKB-KW"/>
</dbReference>
<evidence type="ECO:0000256" key="10">
    <source>
        <dbReference type="ARBA" id="ARBA00022840"/>
    </source>
</evidence>
<keyword evidence="4" id="KW-1003">Cell membrane</keyword>
<dbReference type="Pfam" id="PF00512">
    <property type="entry name" value="HisKA"/>
    <property type="match status" value="1"/>
</dbReference>
<dbReference type="GO" id="GO:0000155">
    <property type="term" value="F:phosphorelay sensor kinase activity"/>
    <property type="evidence" value="ECO:0007669"/>
    <property type="project" value="InterPro"/>
</dbReference>
<accession>A0A1H9RA52</accession>
<evidence type="ECO:0000256" key="4">
    <source>
        <dbReference type="ARBA" id="ARBA00022475"/>
    </source>
</evidence>
<evidence type="ECO:0000256" key="1">
    <source>
        <dbReference type="ARBA" id="ARBA00000085"/>
    </source>
</evidence>
<keyword evidence="8" id="KW-0547">Nucleotide-binding</keyword>
<dbReference type="SUPFAM" id="SSF47384">
    <property type="entry name" value="Homodimeric domain of signal transducing histidine kinase"/>
    <property type="match status" value="1"/>
</dbReference>
<evidence type="ECO:0000256" key="2">
    <source>
        <dbReference type="ARBA" id="ARBA00004651"/>
    </source>
</evidence>
<dbReference type="InterPro" id="IPR036097">
    <property type="entry name" value="HisK_dim/P_sf"/>
</dbReference>
<dbReference type="SUPFAM" id="SSF158472">
    <property type="entry name" value="HAMP domain-like"/>
    <property type="match status" value="1"/>
</dbReference>
<keyword evidence="5" id="KW-0597">Phosphoprotein</keyword>
<feature type="compositionally biased region" description="Basic and acidic residues" evidence="15">
    <location>
        <begin position="514"/>
        <end position="525"/>
    </location>
</feature>
<reference evidence="19 20" key="1">
    <citation type="submission" date="2016-10" db="EMBL/GenBank/DDBJ databases">
        <authorList>
            <person name="de Groot N.N."/>
        </authorList>
    </citation>
    <scope>NUCLEOTIDE SEQUENCE [LARGE SCALE GENOMIC DNA]</scope>
    <source>
        <strain evidence="19 20">DSM 16859</strain>
    </source>
</reference>
<dbReference type="FunFam" id="1.10.287.130:FF:000010">
    <property type="entry name" value="Two-component sensor histidine kinase"/>
    <property type="match status" value="1"/>
</dbReference>
<dbReference type="PANTHER" id="PTHR43547">
    <property type="entry name" value="TWO-COMPONENT HISTIDINE KINASE"/>
    <property type="match status" value="1"/>
</dbReference>
<keyword evidence="6" id="KW-0808">Transferase</keyword>
<protein>
    <recommendedName>
        <fullName evidence="14">Sensor histidine kinase MtrB</fullName>
        <ecNumber evidence="3">2.7.13.3</ecNumber>
    </recommendedName>
</protein>
<gene>
    <name evidence="19" type="ORF">SAMN05443377_10678</name>
</gene>
<dbReference type="CDD" id="cd06225">
    <property type="entry name" value="HAMP"/>
    <property type="match status" value="1"/>
</dbReference>
<organism evidence="19 20">
    <name type="scientific">Propionibacterium cyclohexanicum</name>
    <dbReference type="NCBI Taxonomy" id="64702"/>
    <lineage>
        <taxon>Bacteria</taxon>
        <taxon>Bacillati</taxon>
        <taxon>Actinomycetota</taxon>
        <taxon>Actinomycetes</taxon>
        <taxon>Propionibacteriales</taxon>
        <taxon>Propionibacteriaceae</taxon>
        <taxon>Propionibacterium</taxon>
    </lineage>
</organism>
<evidence type="ECO:0000256" key="14">
    <source>
        <dbReference type="ARBA" id="ARBA00035305"/>
    </source>
</evidence>
<dbReference type="Gene3D" id="6.10.340.10">
    <property type="match status" value="1"/>
</dbReference>
<dbReference type="PROSITE" id="PS50885">
    <property type="entry name" value="HAMP"/>
    <property type="match status" value="1"/>
</dbReference>
<feature type="region of interest" description="Disordered" evidence="15">
    <location>
        <begin position="495"/>
        <end position="525"/>
    </location>
</feature>
<evidence type="ECO:0000259" key="18">
    <source>
        <dbReference type="PROSITE" id="PS50885"/>
    </source>
</evidence>
<name>A0A1H9RA52_9ACTN</name>
<dbReference type="Gene3D" id="3.30.565.10">
    <property type="entry name" value="Histidine kinase-like ATPase, C-terminal domain"/>
    <property type="match status" value="1"/>
</dbReference>
<comment type="subcellular location">
    <subcellularLocation>
        <location evidence="2">Cell membrane</location>
        <topology evidence="2">Multi-pass membrane protein</topology>
    </subcellularLocation>
</comment>
<dbReference type="SMART" id="SM00304">
    <property type="entry name" value="HAMP"/>
    <property type="match status" value="1"/>
</dbReference>
<dbReference type="Pfam" id="PF00672">
    <property type="entry name" value="HAMP"/>
    <property type="match status" value="1"/>
</dbReference>
<dbReference type="Proteomes" id="UP000198815">
    <property type="component" value="Unassembled WGS sequence"/>
</dbReference>
<evidence type="ECO:0000256" key="12">
    <source>
        <dbReference type="ARBA" id="ARBA00023012"/>
    </source>
</evidence>
<dbReference type="PANTHER" id="PTHR43547:SF2">
    <property type="entry name" value="HYBRID SIGNAL TRANSDUCTION HISTIDINE KINASE C"/>
    <property type="match status" value="1"/>
</dbReference>
<dbReference type="InterPro" id="IPR005467">
    <property type="entry name" value="His_kinase_dom"/>
</dbReference>
<dbReference type="EMBL" id="FOGZ01000006">
    <property type="protein sequence ID" value="SER69560.1"/>
    <property type="molecule type" value="Genomic_DNA"/>
</dbReference>
<evidence type="ECO:0000256" key="13">
    <source>
        <dbReference type="ARBA" id="ARBA00023136"/>
    </source>
</evidence>
<dbReference type="PRINTS" id="PR00344">
    <property type="entry name" value="BCTRLSENSOR"/>
</dbReference>
<dbReference type="RefSeq" id="WP_091968475.1">
    <property type="nucleotide sequence ID" value="NZ_FOGZ01000006.1"/>
</dbReference>